<name>A0ABW1KB25_9ACTN</name>
<comment type="caution">
    <text evidence="2">The sequence shown here is derived from an EMBL/GenBank/DDBJ whole genome shotgun (WGS) entry which is preliminary data.</text>
</comment>
<dbReference type="InterPro" id="IPR011044">
    <property type="entry name" value="Quino_amine_DH_bsu"/>
</dbReference>
<keyword evidence="1" id="KW-0472">Membrane</keyword>
<evidence type="ECO:0000313" key="3">
    <source>
        <dbReference type="Proteomes" id="UP001596203"/>
    </source>
</evidence>
<dbReference type="RefSeq" id="WP_377423397.1">
    <property type="nucleotide sequence ID" value="NZ_JBHSPR010000013.1"/>
</dbReference>
<gene>
    <name evidence="2" type="ORF">ACFP2T_18690</name>
</gene>
<keyword evidence="1" id="KW-1133">Transmembrane helix</keyword>
<keyword evidence="3" id="KW-1185">Reference proteome</keyword>
<feature type="transmembrane region" description="Helical" evidence="1">
    <location>
        <begin position="37"/>
        <end position="58"/>
    </location>
</feature>
<evidence type="ECO:0000256" key="1">
    <source>
        <dbReference type="SAM" id="Phobius"/>
    </source>
</evidence>
<dbReference type="SUPFAM" id="SSF50969">
    <property type="entry name" value="YVTN repeat-like/Quinoprotein amine dehydrogenase"/>
    <property type="match status" value="1"/>
</dbReference>
<accession>A0ABW1KB25</accession>
<dbReference type="Gene3D" id="2.120.10.30">
    <property type="entry name" value="TolB, C-terminal domain"/>
    <property type="match status" value="1"/>
</dbReference>
<reference evidence="3" key="1">
    <citation type="journal article" date="2019" name="Int. J. Syst. Evol. Microbiol.">
        <title>The Global Catalogue of Microorganisms (GCM) 10K type strain sequencing project: providing services to taxonomists for standard genome sequencing and annotation.</title>
        <authorList>
            <consortium name="The Broad Institute Genomics Platform"/>
            <consortium name="The Broad Institute Genome Sequencing Center for Infectious Disease"/>
            <person name="Wu L."/>
            <person name="Ma J."/>
        </authorList>
    </citation>
    <scope>NUCLEOTIDE SEQUENCE [LARGE SCALE GENOMIC DNA]</scope>
    <source>
        <strain evidence="3">ZS-35-S2</strain>
    </source>
</reference>
<keyword evidence="1" id="KW-0812">Transmembrane</keyword>
<proteinExistence type="predicted"/>
<organism evidence="2 3">
    <name type="scientific">Plantactinospora solaniradicis</name>
    <dbReference type="NCBI Taxonomy" id="1723736"/>
    <lineage>
        <taxon>Bacteria</taxon>
        <taxon>Bacillati</taxon>
        <taxon>Actinomycetota</taxon>
        <taxon>Actinomycetes</taxon>
        <taxon>Micromonosporales</taxon>
        <taxon>Micromonosporaceae</taxon>
        <taxon>Plantactinospora</taxon>
    </lineage>
</organism>
<sequence length="383" mass="39135">MNDQILTAYRELDAEARNYADPDRAVAAARRRRRTRFVAAAVAAPLVAGTLGVGAALWPAAESAPPPVVGAERTISVTEPGVIQPPAKPQPLPTGAVGNAALVYTPCFSGCDALVALTDGRQFVVPPDPDGVFAGSLTLSPDGAWIGYPVAGEYLVRDLTGKRVHRLEGSSPGRRIGAAAWSADSGRLLVFDEPRAGGDGVYTMLDVGTGAVTTPGVPTGSRVVGVLPDGAVLYRPSTQTGRAVTLSTSDGRTFPIDLGNRLTTGESVQAVHLARDGREVYVVVGTPHPDVPTAGGAPTAVVSVALTGKTLARYELGTTSGAADFWEPLGVGVDGFVFGHCVQSGETTRTTLVTVSAAGSRQGLVVPGSATSDAGVPVVRIPG</sequence>
<dbReference type="EMBL" id="JBHSPR010000013">
    <property type="protein sequence ID" value="MFC6018223.1"/>
    <property type="molecule type" value="Genomic_DNA"/>
</dbReference>
<protein>
    <submittedName>
        <fullName evidence="2">TolB family protein</fullName>
    </submittedName>
</protein>
<dbReference type="Proteomes" id="UP001596203">
    <property type="component" value="Unassembled WGS sequence"/>
</dbReference>
<dbReference type="InterPro" id="IPR011042">
    <property type="entry name" value="6-blade_b-propeller_TolB-like"/>
</dbReference>
<evidence type="ECO:0000313" key="2">
    <source>
        <dbReference type="EMBL" id="MFC6018223.1"/>
    </source>
</evidence>